<name>A0ABW4AJI7_9ACTN</name>
<feature type="compositionally biased region" description="Low complexity" evidence="1">
    <location>
        <begin position="120"/>
        <end position="162"/>
    </location>
</feature>
<evidence type="ECO:0000256" key="1">
    <source>
        <dbReference type="SAM" id="MobiDB-lite"/>
    </source>
</evidence>
<protein>
    <submittedName>
        <fullName evidence="2">YbaB/EbfC family nucleoid-associated protein</fullName>
    </submittedName>
</protein>
<evidence type="ECO:0000313" key="2">
    <source>
        <dbReference type="EMBL" id="MFD1370107.1"/>
    </source>
</evidence>
<comment type="caution">
    <text evidence="2">The sequence shown here is derived from an EMBL/GenBank/DDBJ whole genome shotgun (WGS) entry which is preliminary data.</text>
</comment>
<keyword evidence="3" id="KW-1185">Reference proteome</keyword>
<dbReference type="Pfam" id="PF02575">
    <property type="entry name" value="YbaB_DNA_bd"/>
    <property type="match status" value="1"/>
</dbReference>
<dbReference type="RefSeq" id="WP_317790798.1">
    <property type="nucleotide sequence ID" value="NZ_AP028461.1"/>
</dbReference>
<dbReference type="Gene3D" id="3.30.1310.10">
    <property type="entry name" value="Nucleoid-associated protein YbaB-like domain"/>
    <property type="match status" value="1"/>
</dbReference>
<gene>
    <name evidence="2" type="ORF">ACFQ5G_32640</name>
</gene>
<dbReference type="EMBL" id="JBHTMK010000043">
    <property type="protein sequence ID" value="MFD1370107.1"/>
    <property type="molecule type" value="Genomic_DNA"/>
</dbReference>
<proteinExistence type="predicted"/>
<feature type="compositionally biased region" description="Basic and acidic residues" evidence="1">
    <location>
        <begin position="163"/>
        <end position="172"/>
    </location>
</feature>
<dbReference type="InterPro" id="IPR004401">
    <property type="entry name" value="YbaB/EbfC"/>
</dbReference>
<organism evidence="2 3">
    <name type="scientific">Actinoplanes sichuanensis</name>
    <dbReference type="NCBI Taxonomy" id="512349"/>
    <lineage>
        <taxon>Bacteria</taxon>
        <taxon>Bacillati</taxon>
        <taxon>Actinomycetota</taxon>
        <taxon>Actinomycetes</taxon>
        <taxon>Micromonosporales</taxon>
        <taxon>Micromonosporaceae</taxon>
        <taxon>Actinoplanes</taxon>
    </lineage>
</organism>
<evidence type="ECO:0000313" key="3">
    <source>
        <dbReference type="Proteomes" id="UP001597183"/>
    </source>
</evidence>
<sequence length="172" mass="17357">MDELLDPDASLAYLRDWQERIDRNAANARDAADRIAAVRATARDSNDLTEVTVDSTGALLDIRFTDRIHRVPPDAVARAVLTASAAARQTAAEQSRAIVTETLGPDSPAARAITAQIDARAAAPPVPASGLAAPSAAGSSAAAPFAGPSAAGPSAAGPLPASDRGRGEGGRG</sequence>
<dbReference type="InterPro" id="IPR036894">
    <property type="entry name" value="YbaB-like_sf"/>
</dbReference>
<feature type="region of interest" description="Disordered" evidence="1">
    <location>
        <begin position="120"/>
        <end position="172"/>
    </location>
</feature>
<dbReference type="Proteomes" id="UP001597183">
    <property type="component" value="Unassembled WGS sequence"/>
</dbReference>
<reference evidence="3" key="1">
    <citation type="journal article" date="2019" name="Int. J. Syst. Evol. Microbiol.">
        <title>The Global Catalogue of Microorganisms (GCM) 10K type strain sequencing project: providing services to taxonomists for standard genome sequencing and annotation.</title>
        <authorList>
            <consortium name="The Broad Institute Genomics Platform"/>
            <consortium name="The Broad Institute Genome Sequencing Center for Infectious Disease"/>
            <person name="Wu L."/>
            <person name="Ma J."/>
        </authorList>
    </citation>
    <scope>NUCLEOTIDE SEQUENCE [LARGE SCALE GENOMIC DNA]</scope>
    <source>
        <strain evidence="3">CCM 7526</strain>
    </source>
</reference>
<accession>A0ABW4AJI7</accession>